<keyword evidence="2" id="KW-1185">Reference proteome</keyword>
<evidence type="ECO:0000313" key="1">
    <source>
        <dbReference type="EMBL" id="QDT01564.1"/>
    </source>
</evidence>
<gene>
    <name evidence="1" type="ORF">HG15A2_49110</name>
</gene>
<reference evidence="1 2" key="1">
    <citation type="submission" date="2019-02" db="EMBL/GenBank/DDBJ databases">
        <title>Deep-cultivation of Planctomycetes and their phenomic and genomic characterization uncovers novel biology.</title>
        <authorList>
            <person name="Wiegand S."/>
            <person name="Jogler M."/>
            <person name="Boedeker C."/>
            <person name="Pinto D."/>
            <person name="Vollmers J."/>
            <person name="Rivas-Marin E."/>
            <person name="Kohn T."/>
            <person name="Peeters S.H."/>
            <person name="Heuer A."/>
            <person name="Rast P."/>
            <person name="Oberbeckmann S."/>
            <person name="Bunk B."/>
            <person name="Jeske O."/>
            <person name="Meyerdierks A."/>
            <person name="Storesund J.E."/>
            <person name="Kallscheuer N."/>
            <person name="Luecker S."/>
            <person name="Lage O.M."/>
            <person name="Pohl T."/>
            <person name="Merkel B.J."/>
            <person name="Hornburger P."/>
            <person name="Mueller R.-W."/>
            <person name="Bruemmer F."/>
            <person name="Labrenz M."/>
            <person name="Spormann A.M."/>
            <person name="Op den Camp H."/>
            <person name="Overmann J."/>
            <person name="Amann R."/>
            <person name="Jetten M.S.M."/>
            <person name="Mascher T."/>
            <person name="Medema M.H."/>
            <person name="Devos D.P."/>
            <person name="Kaster A.-K."/>
            <person name="Ovreas L."/>
            <person name="Rohde M."/>
            <person name="Galperin M.Y."/>
            <person name="Jogler C."/>
        </authorList>
    </citation>
    <scope>NUCLEOTIDE SEQUENCE [LARGE SCALE GENOMIC DNA]</scope>
    <source>
        <strain evidence="1 2">HG15A2</strain>
    </source>
</reference>
<dbReference type="Proteomes" id="UP000319852">
    <property type="component" value="Chromosome"/>
</dbReference>
<protein>
    <submittedName>
        <fullName evidence="1">Uncharacterized protein</fullName>
    </submittedName>
</protein>
<dbReference type="KEGG" id="amob:HG15A2_49110"/>
<proteinExistence type="predicted"/>
<sequence>MDMVCGTEVWVIYAWLGHLGMNDPLSLQRWKLTWTVPPKCAIYQLLNGAASA</sequence>
<evidence type="ECO:0000313" key="2">
    <source>
        <dbReference type="Proteomes" id="UP000319852"/>
    </source>
</evidence>
<dbReference type="AlphaFoldDB" id="A0A517N357"/>
<organism evidence="1 2">
    <name type="scientific">Adhaeretor mobilis</name>
    <dbReference type="NCBI Taxonomy" id="1930276"/>
    <lineage>
        <taxon>Bacteria</taxon>
        <taxon>Pseudomonadati</taxon>
        <taxon>Planctomycetota</taxon>
        <taxon>Planctomycetia</taxon>
        <taxon>Pirellulales</taxon>
        <taxon>Lacipirellulaceae</taxon>
        <taxon>Adhaeretor</taxon>
    </lineage>
</organism>
<accession>A0A517N357</accession>
<dbReference type="EMBL" id="CP036263">
    <property type="protein sequence ID" value="QDT01564.1"/>
    <property type="molecule type" value="Genomic_DNA"/>
</dbReference>
<name>A0A517N357_9BACT</name>